<evidence type="ECO:0000313" key="2">
    <source>
        <dbReference type="Proteomes" id="UP000238739"/>
    </source>
</evidence>
<dbReference type="EMBL" id="OGVC01000015">
    <property type="protein sequence ID" value="SPC38244.1"/>
    <property type="molecule type" value="Genomic_DNA"/>
</dbReference>
<organism evidence="1 2">
    <name type="scientific">Latilactobacillus fuchuensis</name>
    <dbReference type="NCBI Taxonomy" id="164393"/>
    <lineage>
        <taxon>Bacteria</taxon>
        <taxon>Bacillati</taxon>
        <taxon>Bacillota</taxon>
        <taxon>Bacilli</taxon>
        <taxon>Lactobacillales</taxon>
        <taxon>Lactobacillaceae</taxon>
        <taxon>Latilactobacillus</taxon>
    </lineage>
</organism>
<name>A0A2N9DUW4_9LACO</name>
<dbReference type="AlphaFoldDB" id="A0A2N9DUW4"/>
<comment type="caution">
    <text evidence="1">The sequence shown here is derived from an EMBL/GenBank/DDBJ whole genome shotgun (WGS) entry which is preliminary data.</text>
</comment>
<gene>
    <name evidence="1" type="ORF">LFUMFP_220005</name>
</gene>
<protein>
    <recommendedName>
        <fullName evidence="3">DUF4318 domain-containing protein</fullName>
    </recommendedName>
</protein>
<reference evidence="1" key="1">
    <citation type="submission" date="2018-01" db="EMBL/GenBank/DDBJ databases">
        <authorList>
            <person name="Chaillou S."/>
        </authorList>
    </citation>
    <scope>NUCLEOTIDE SEQUENCE [LARGE SCALE GENOMIC DNA]</scope>
    <source>
        <strain evidence="1">MFPC41A2801</strain>
    </source>
</reference>
<evidence type="ECO:0000313" key="1">
    <source>
        <dbReference type="EMBL" id="SPC38244.1"/>
    </source>
</evidence>
<sequence>MSKIVDSLKKMIKNSFYIELSTLNYPSDIEVADRIIDYAKGNNCKLILKTQTMPIKFELENELYSATLQMGRGSYYILCTKE</sequence>
<proteinExistence type="predicted"/>
<dbReference type="Proteomes" id="UP000238739">
    <property type="component" value="Unassembled WGS sequence"/>
</dbReference>
<dbReference type="RefSeq" id="WP_106483155.1">
    <property type="nucleotide sequence ID" value="NZ_CBCPIL010000044.1"/>
</dbReference>
<accession>A0A2N9DUW4</accession>
<keyword evidence="2" id="KW-1185">Reference proteome</keyword>
<evidence type="ECO:0008006" key="3">
    <source>
        <dbReference type="Google" id="ProtNLM"/>
    </source>
</evidence>